<protein>
    <submittedName>
        <fullName evidence="1">Uncharacterized protein</fullName>
    </submittedName>
</protein>
<keyword evidence="2" id="KW-1185">Reference proteome</keyword>
<name>A0ABY9TJT8_9GAMM</name>
<sequence>MDWRALDIFKGIDLNDSLVIDWSLENNRLKFDLIASIWPESDFYYPPKKDEYTCYRNALISFENITSITGLLSKESVKPSTDADGSIDYGNIDTLTVLEDKFELIGDFGKVEINGGALKFEVLE</sequence>
<dbReference type="Proteomes" id="UP001248581">
    <property type="component" value="Chromosome"/>
</dbReference>
<proteinExistence type="predicted"/>
<organism evidence="1 2">
    <name type="scientific">Thalassotalea nanhaiensis</name>
    <dbReference type="NCBI Taxonomy" id="3065648"/>
    <lineage>
        <taxon>Bacteria</taxon>
        <taxon>Pseudomonadati</taxon>
        <taxon>Pseudomonadota</taxon>
        <taxon>Gammaproteobacteria</taxon>
        <taxon>Alteromonadales</taxon>
        <taxon>Colwelliaceae</taxon>
        <taxon>Thalassotalea</taxon>
    </lineage>
</organism>
<evidence type="ECO:0000313" key="2">
    <source>
        <dbReference type="Proteomes" id="UP001248581"/>
    </source>
</evidence>
<evidence type="ECO:0000313" key="1">
    <source>
        <dbReference type="EMBL" id="WNC69089.1"/>
    </source>
</evidence>
<gene>
    <name evidence="1" type="ORF">RI845_02785</name>
</gene>
<reference evidence="2" key="1">
    <citation type="submission" date="2023-09" db="EMBL/GenBank/DDBJ databases">
        <authorList>
            <person name="Li S."/>
            <person name="Li X."/>
            <person name="Zhang C."/>
            <person name="Zhao Z."/>
        </authorList>
    </citation>
    <scope>NUCLEOTIDE SEQUENCE [LARGE SCALE GENOMIC DNA]</scope>
    <source>
        <strain evidence="2">SQ345</strain>
    </source>
</reference>
<dbReference type="RefSeq" id="WP_348388233.1">
    <property type="nucleotide sequence ID" value="NZ_CP134146.1"/>
</dbReference>
<accession>A0ABY9TJT8</accession>
<dbReference type="EMBL" id="CP134146">
    <property type="protein sequence ID" value="WNC69089.1"/>
    <property type="molecule type" value="Genomic_DNA"/>
</dbReference>